<proteinExistence type="inferred from homology"/>
<dbReference type="HAMAP" id="MF_01370">
    <property type="entry name" value="PSII_Psb28"/>
    <property type="match status" value="1"/>
</dbReference>
<dbReference type="NCBIfam" id="TIGR03047">
    <property type="entry name" value="PS_II_psb28"/>
    <property type="match status" value="1"/>
</dbReference>
<keyword evidence="2" id="KW-0150">Chloroplast</keyword>
<evidence type="ECO:0000256" key="7">
    <source>
        <dbReference type="ARBA" id="ARBA00023276"/>
    </source>
</evidence>
<dbReference type="GO" id="GO:0009654">
    <property type="term" value="C:photosystem II oxygen evolving complex"/>
    <property type="evidence" value="ECO:0007669"/>
    <property type="project" value="InterPro"/>
</dbReference>
<evidence type="ECO:0000256" key="5">
    <source>
        <dbReference type="ARBA" id="ARBA00023078"/>
    </source>
</evidence>
<dbReference type="KEGG" id="smo:SELMODRAFT_85520"/>
<gene>
    <name evidence="11" type="ORF">SELMODRAFT_108203</name>
    <name evidence="12" type="ORF">SELMODRAFT_85520</name>
</gene>
<evidence type="ECO:0000256" key="4">
    <source>
        <dbReference type="ARBA" id="ARBA00022640"/>
    </source>
</evidence>
<protein>
    <recommendedName>
        <fullName evidence="10">Photosystem II reaction center Psb28 protein</fullName>
    </recommendedName>
</protein>
<evidence type="ECO:0000256" key="3">
    <source>
        <dbReference type="ARBA" id="ARBA00022531"/>
    </source>
</evidence>
<dbReference type="FunFam" id="2.40.30.220:FF:000001">
    <property type="entry name" value="Photosystem II reaction center Psb28 protein"/>
    <property type="match status" value="1"/>
</dbReference>
<keyword evidence="5" id="KW-0793">Thylakoid</keyword>
<comment type="subcellular location">
    <subcellularLocation>
        <location evidence="1">Plastid</location>
        <location evidence="1">Chloroplast thylakoid membrane</location>
        <topology evidence="1">Peripheral membrane protein</topology>
        <orientation evidence="1">Stromal side</orientation>
    </subcellularLocation>
</comment>
<evidence type="ECO:0000256" key="1">
    <source>
        <dbReference type="ARBA" id="ARBA00004185"/>
    </source>
</evidence>
<keyword evidence="7 10" id="KW-0604">Photosystem II</keyword>
<evidence type="ECO:0000313" key="13">
    <source>
        <dbReference type="Proteomes" id="UP000001514"/>
    </source>
</evidence>
<keyword evidence="4" id="KW-0934">Plastid</keyword>
<dbReference type="FunCoup" id="D8R5B3">
    <property type="interactions" value="1194"/>
</dbReference>
<comment type="subunit">
    <text evidence="9">Part of the photosystem II complex.</text>
</comment>
<dbReference type="InterPro" id="IPR005610">
    <property type="entry name" value="PSII_Psb28_class-1"/>
</dbReference>
<dbReference type="HOGENOM" id="CLU_137323_1_0_1"/>
<evidence type="ECO:0000256" key="6">
    <source>
        <dbReference type="ARBA" id="ARBA00023136"/>
    </source>
</evidence>
<reference evidence="12 13" key="1">
    <citation type="journal article" date="2011" name="Science">
        <title>The Selaginella genome identifies genetic changes associated with the evolution of vascular plants.</title>
        <authorList>
            <person name="Banks J.A."/>
            <person name="Nishiyama T."/>
            <person name="Hasebe M."/>
            <person name="Bowman J.L."/>
            <person name="Gribskov M."/>
            <person name="dePamphilis C."/>
            <person name="Albert V.A."/>
            <person name="Aono N."/>
            <person name="Aoyama T."/>
            <person name="Ambrose B.A."/>
            <person name="Ashton N.W."/>
            <person name="Axtell M.J."/>
            <person name="Barker E."/>
            <person name="Barker M.S."/>
            <person name="Bennetzen J.L."/>
            <person name="Bonawitz N.D."/>
            <person name="Chapple C."/>
            <person name="Cheng C."/>
            <person name="Correa L.G."/>
            <person name="Dacre M."/>
            <person name="DeBarry J."/>
            <person name="Dreyer I."/>
            <person name="Elias M."/>
            <person name="Engstrom E.M."/>
            <person name="Estelle M."/>
            <person name="Feng L."/>
            <person name="Finet C."/>
            <person name="Floyd S.K."/>
            <person name="Frommer W.B."/>
            <person name="Fujita T."/>
            <person name="Gramzow L."/>
            <person name="Gutensohn M."/>
            <person name="Harholt J."/>
            <person name="Hattori M."/>
            <person name="Heyl A."/>
            <person name="Hirai T."/>
            <person name="Hiwatashi Y."/>
            <person name="Ishikawa M."/>
            <person name="Iwata M."/>
            <person name="Karol K.G."/>
            <person name="Koehler B."/>
            <person name="Kolukisaoglu U."/>
            <person name="Kubo M."/>
            <person name="Kurata T."/>
            <person name="Lalonde S."/>
            <person name="Li K."/>
            <person name="Li Y."/>
            <person name="Litt A."/>
            <person name="Lyons E."/>
            <person name="Manning G."/>
            <person name="Maruyama T."/>
            <person name="Michael T.P."/>
            <person name="Mikami K."/>
            <person name="Miyazaki S."/>
            <person name="Morinaga S."/>
            <person name="Murata T."/>
            <person name="Mueller-Roeber B."/>
            <person name="Nelson D.R."/>
            <person name="Obara M."/>
            <person name="Oguri Y."/>
            <person name="Olmstead R.G."/>
            <person name="Onodera N."/>
            <person name="Petersen B.L."/>
            <person name="Pils B."/>
            <person name="Prigge M."/>
            <person name="Rensing S.A."/>
            <person name="Riano-Pachon D.M."/>
            <person name="Roberts A.W."/>
            <person name="Sato Y."/>
            <person name="Scheller H.V."/>
            <person name="Schulz B."/>
            <person name="Schulz C."/>
            <person name="Shakirov E.V."/>
            <person name="Shibagaki N."/>
            <person name="Shinohara N."/>
            <person name="Shippen D.E."/>
            <person name="Soerensen I."/>
            <person name="Sotooka R."/>
            <person name="Sugimoto N."/>
            <person name="Sugita M."/>
            <person name="Sumikawa N."/>
            <person name="Tanurdzic M."/>
            <person name="Theissen G."/>
            <person name="Ulvskov P."/>
            <person name="Wakazuki S."/>
            <person name="Weng J.K."/>
            <person name="Willats W.W."/>
            <person name="Wipf D."/>
            <person name="Wolf P.G."/>
            <person name="Yang L."/>
            <person name="Zimmer A.D."/>
            <person name="Zhu Q."/>
            <person name="Mitros T."/>
            <person name="Hellsten U."/>
            <person name="Loque D."/>
            <person name="Otillar R."/>
            <person name="Salamov A."/>
            <person name="Schmutz J."/>
            <person name="Shapiro H."/>
            <person name="Lindquist E."/>
            <person name="Lucas S."/>
            <person name="Rokhsar D."/>
            <person name="Grigoriev I.V."/>
        </authorList>
    </citation>
    <scope>NUCLEOTIDE SEQUENCE [LARGE SCALE GENOMIC DNA]</scope>
</reference>
<name>D8R5B3_SELML</name>
<dbReference type="AlphaFoldDB" id="D8R5B3"/>
<dbReference type="InterPro" id="IPR038676">
    <property type="entry name" value="Psb28_c1_sf"/>
</dbReference>
<dbReference type="Gramene" id="EFJ32813">
    <property type="protein sequence ID" value="EFJ32813"/>
    <property type="gene ID" value="SELMODRAFT_85520"/>
</dbReference>
<comment type="similarity">
    <text evidence="8 10">Belongs to the Psb28 family.</text>
</comment>
<dbReference type="GO" id="GO:0009535">
    <property type="term" value="C:chloroplast thylakoid membrane"/>
    <property type="evidence" value="ECO:0007669"/>
    <property type="project" value="UniProtKB-SubCell"/>
</dbReference>
<dbReference type="PANTHER" id="PTHR34963">
    <property type="match status" value="1"/>
</dbReference>
<keyword evidence="3 10" id="KW-0602">Photosynthesis</keyword>
<dbReference type="Proteomes" id="UP000001514">
    <property type="component" value="Unassembled WGS sequence"/>
</dbReference>
<dbReference type="InParanoid" id="D8R5B3"/>
<sequence length="114" mass="13003">MVKPSIQFIRGVDELVVPDISLTRSQDQRNGVATFVFDQPSVFDSSREMGEITGIYMIDDEGVLQSVDVSAKFVNGKPAKIEAKYVMRNIGEWDRFMRFMERYAAENNLGFVKK</sequence>
<organism evidence="13">
    <name type="scientific">Selaginella moellendorffii</name>
    <name type="common">Spikemoss</name>
    <dbReference type="NCBI Taxonomy" id="88036"/>
    <lineage>
        <taxon>Eukaryota</taxon>
        <taxon>Viridiplantae</taxon>
        <taxon>Streptophyta</taxon>
        <taxon>Embryophyta</taxon>
        <taxon>Tracheophyta</taxon>
        <taxon>Lycopodiopsida</taxon>
        <taxon>Selaginellales</taxon>
        <taxon>Selaginellaceae</taxon>
        <taxon>Selaginella</taxon>
    </lineage>
</organism>
<evidence type="ECO:0000313" key="12">
    <source>
        <dbReference type="EMBL" id="EFJ32813.1"/>
    </source>
</evidence>
<keyword evidence="6" id="KW-0472">Membrane</keyword>
<evidence type="ECO:0000256" key="9">
    <source>
        <dbReference type="ARBA" id="ARBA00062039"/>
    </source>
</evidence>
<dbReference type="STRING" id="88036.D8R5B3"/>
<evidence type="ECO:0000256" key="2">
    <source>
        <dbReference type="ARBA" id="ARBA00022528"/>
    </source>
</evidence>
<accession>D8R5B3</accession>
<dbReference type="OMA" id="VIMMVKP"/>
<keyword evidence="13" id="KW-1185">Reference proteome</keyword>
<evidence type="ECO:0000256" key="10">
    <source>
        <dbReference type="RuleBase" id="RU003509"/>
    </source>
</evidence>
<dbReference type="OrthoDB" id="1938621at2759"/>
<evidence type="ECO:0000313" key="11">
    <source>
        <dbReference type="EMBL" id="EFJ20617.1"/>
    </source>
</evidence>
<dbReference type="EMBL" id="GL377572">
    <property type="protein sequence ID" value="EFJ32813.1"/>
    <property type="molecule type" value="Genomic_DNA"/>
</dbReference>
<dbReference type="KEGG" id="smo:SELMODRAFT_108203"/>
<dbReference type="EMBL" id="GL377601">
    <property type="protein sequence ID" value="EFJ20617.1"/>
    <property type="molecule type" value="Genomic_DNA"/>
</dbReference>
<dbReference type="Gene3D" id="2.40.30.220">
    <property type="entry name" value="Photosystem II Psb28"/>
    <property type="match status" value="1"/>
</dbReference>
<dbReference type="Gramene" id="EFJ20617">
    <property type="protein sequence ID" value="EFJ20617"/>
    <property type="gene ID" value="SELMODRAFT_108203"/>
</dbReference>
<dbReference type="PANTHER" id="PTHR34963:SF2">
    <property type="entry name" value="PHOTOSYSTEM II REACTION CENTER PSB28 PROTEIN, CHLOROPLASTIC"/>
    <property type="match status" value="1"/>
</dbReference>
<dbReference type="eggNOG" id="ENOG502S2RG">
    <property type="taxonomic scope" value="Eukaryota"/>
</dbReference>
<dbReference type="Pfam" id="PF03912">
    <property type="entry name" value="Psb28"/>
    <property type="match status" value="1"/>
</dbReference>
<evidence type="ECO:0000256" key="8">
    <source>
        <dbReference type="ARBA" id="ARBA00060947"/>
    </source>
</evidence>
<dbReference type="GO" id="GO:0015979">
    <property type="term" value="P:photosynthesis"/>
    <property type="evidence" value="ECO:0007669"/>
    <property type="project" value="UniProtKB-KW"/>
</dbReference>